<accession>A0A7R9BH52</accession>
<dbReference type="SUPFAM" id="SSF54791">
    <property type="entry name" value="Eukaryotic type KH-domain (KH-domain type I)"/>
    <property type="match status" value="14"/>
</dbReference>
<dbReference type="Pfam" id="PF24668">
    <property type="entry name" value="KH_Vigilin"/>
    <property type="match status" value="1"/>
</dbReference>
<dbReference type="InterPro" id="IPR057778">
    <property type="entry name" value="KH_Vigilin_N"/>
</dbReference>
<feature type="domain" description="K Homology" evidence="8">
    <location>
        <begin position="445"/>
        <end position="511"/>
    </location>
</feature>
<feature type="domain" description="K Homology" evidence="8">
    <location>
        <begin position="589"/>
        <end position="657"/>
    </location>
</feature>
<feature type="coiled-coil region" evidence="6">
    <location>
        <begin position="638"/>
        <end position="665"/>
    </location>
</feature>
<feature type="domain" description="K Homology" evidence="8">
    <location>
        <begin position="103"/>
        <end position="160"/>
    </location>
</feature>
<evidence type="ECO:0000256" key="2">
    <source>
        <dbReference type="ARBA" id="ARBA00022490"/>
    </source>
</evidence>
<feature type="domain" description="K Homology" evidence="8">
    <location>
        <begin position="971"/>
        <end position="1037"/>
    </location>
</feature>
<dbReference type="PANTHER" id="PTHR10627">
    <property type="entry name" value="SCP160"/>
    <property type="match status" value="1"/>
</dbReference>
<proteinExistence type="predicted"/>
<dbReference type="CDD" id="cd02394">
    <property type="entry name" value="KH-I_Vigilin_rpt6"/>
    <property type="match status" value="1"/>
</dbReference>
<feature type="domain" description="K Homology" evidence="8">
    <location>
        <begin position="735"/>
        <end position="804"/>
    </location>
</feature>
<dbReference type="CDD" id="cd22407">
    <property type="entry name" value="KH-I_Vigilin_rpt3"/>
    <property type="match status" value="1"/>
</dbReference>
<dbReference type="CDD" id="cd22416">
    <property type="entry name" value="KH-I_Vigilin_rpt13"/>
    <property type="match status" value="1"/>
</dbReference>
<dbReference type="PANTHER" id="PTHR10627:SF31">
    <property type="entry name" value="DODECA-SATELLITE-BINDING PROTEIN 1, ISOFORM A"/>
    <property type="match status" value="1"/>
</dbReference>
<sequence>MDQDLMQRTVDFEPVVGGIASATINAAGDMNPEINGAGSASAFEPHIPVYSYDDLFPALPETSSSPQDPLEIRNQWNQKMRLGSSIVTQAFCVPYEERRRDGEQFGSPIDIPTSVCQQIQQATGAHIEISNAKDKSLTFLVTGKYSDVLDARRRIQNSFQMQLSQTLKIPKEHHRYIIGNSGKKLQELEKMTATKISIPKQEDKSNEIVVTGTKEGIEKAFHEMQIISDEQSKQAYERMEVPKKYHPFISGGNTSLAHRLMSEYNVRINVPPNAVMKDEITVAGEKEGVSAVVVKIEKMIRELNQNCTVVSVEVKKSQHKYVIGPKGSTIAEIMDETGVSVEVPPSDSPSGTITLRGPQEKLSGALNMLYAKANSVVSASVPAPAWLHKYIIGKKGANIRQITQDLPKVHVEFTANGKIELEGPPKEVEQAQQHLERIAQDLINRMVYKEITIDPKYHPHIIGKQGANVNRIKQEMGVLVNIPESGGSVIRIEGGPVEVEKACKEITDMVEKMEKEKEKDIIIDHRFHGTIIGAKGDKIREIREKFPDVNITFPDPSEKSDVVKIRGPRDQVDQCHRHLTKLTKEIAESNFQIKVPIFKQFHRFVIGKGGSNIRKIREETLTRIDLPVEGSDSDVIVITGKKENAEQAKELIQKIQNEMANIVSLDIIIPKKFHNSMIGSGGKLIQSISQDCGGVSIKFPSPESSSDKVTIRGPKEDVDKARKLLVDLSTERQMASFTAEVRAKPQHHRFLIGRAGANIRRVREETGARIVFPSEKDDDREAITIIGKKEGVERAKLELEKMIRDLDSVAEVELHVNPKYHRHFVARRAEVLRDIAEEFGGVTVSFPRSGDDSDRVVIKGAKNCVDGAKARILDIVSDLEQMVTIDVVIPQKHHRTVMGTKGSKVQALTAEFDVQIKFPERELDQQIRPVNGEVDVAVIDEPVSKRDIIRVTGKLEKCEAAKDALLNLIPVSIEVEVPYDMHRFIIGQKGADVRKMMETYDVSLSIPSPDEHSDKIRITGSPSNVERARLALLDRVKQLNGEMEDRKLRGFTSTVSVDSKYHPKIIGRRGAVVTKLRERYGVNIQFPKKEDADQDLITVIGYEDKVEEAKSEILKMVNEYLISSNLQEQMMEKAVSVDSRVHPRLIGQKGRTIKKIMDDYKVDIRFPRPEDADPNVIFISGDENNVLDAEDAILNMEHEFMQDLQDSEMTQSYMRAPSKQSETNHGRGDGEKKKGFVVTGAPWDQPSGGQSRAPDMTSNEDFPSFGAQGGLAGDGESGASAPVAWGPRKARF</sequence>
<evidence type="ECO:0000313" key="10">
    <source>
        <dbReference type="Proteomes" id="UP000678499"/>
    </source>
</evidence>
<feature type="compositionally biased region" description="Basic and acidic residues" evidence="7">
    <location>
        <begin position="1222"/>
        <end position="1234"/>
    </location>
</feature>
<keyword evidence="10" id="KW-1185">Reference proteome</keyword>
<evidence type="ECO:0000256" key="4">
    <source>
        <dbReference type="ARBA" id="ARBA00022884"/>
    </source>
</evidence>
<feature type="domain" description="K Homology" evidence="8">
    <location>
        <begin position="808"/>
        <end position="877"/>
    </location>
</feature>
<reference evidence="9" key="1">
    <citation type="submission" date="2020-11" db="EMBL/GenBank/DDBJ databases">
        <authorList>
            <person name="Tran Van P."/>
        </authorList>
    </citation>
    <scope>NUCLEOTIDE SEQUENCE</scope>
</reference>
<keyword evidence="6" id="KW-0175">Coiled coil</keyword>
<dbReference type="InterPro" id="IPR004087">
    <property type="entry name" value="KH_dom"/>
</dbReference>
<evidence type="ECO:0000256" key="3">
    <source>
        <dbReference type="ARBA" id="ARBA00022737"/>
    </source>
</evidence>
<feature type="domain" description="K Homology" evidence="8">
    <location>
        <begin position="161"/>
        <end position="229"/>
    </location>
</feature>
<evidence type="ECO:0000259" key="8">
    <source>
        <dbReference type="SMART" id="SM00322"/>
    </source>
</evidence>
<dbReference type="CDD" id="cd22409">
    <property type="entry name" value="KH-I_Vigilin_rpt5"/>
    <property type="match status" value="1"/>
</dbReference>
<feature type="compositionally biased region" description="Polar residues" evidence="7">
    <location>
        <begin position="1211"/>
        <end position="1221"/>
    </location>
</feature>
<feature type="region of interest" description="Disordered" evidence="7">
    <location>
        <begin position="1211"/>
        <end position="1292"/>
    </location>
</feature>
<dbReference type="EMBL" id="OA882192">
    <property type="protein sequence ID" value="CAD7273658.1"/>
    <property type="molecule type" value="Genomic_DNA"/>
</dbReference>
<dbReference type="Gene3D" id="3.30.1370.10">
    <property type="entry name" value="K Homology domain, type 1"/>
    <property type="match status" value="14"/>
</dbReference>
<protein>
    <recommendedName>
        <fullName evidence="8">K Homology domain-containing protein</fullName>
    </recommendedName>
</protein>
<keyword evidence="4 5" id="KW-0694">RNA-binding</keyword>
<dbReference type="CDD" id="cd22408">
    <property type="entry name" value="KH-I_Vigilin_rpt4"/>
    <property type="match status" value="1"/>
</dbReference>
<dbReference type="SMART" id="SM00322">
    <property type="entry name" value="KH"/>
    <property type="match status" value="15"/>
</dbReference>
<evidence type="ECO:0000256" key="1">
    <source>
        <dbReference type="ARBA" id="ARBA00004496"/>
    </source>
</evidence>
<dbReference type="GO" id="GO:0010468">
    <property type="term" value="P:regulation of gene expression"/>
    <property type="evidence" value="ECO:0007669"/>
    <property type="project" value="UniProtKB-ARBA"/>
</dbReference>
<dbReference type="OrthoDB" id="10027144at2759"/>
<dbReference type="CDD" id="cd22417">
    <property type="entry name" value="KH-I_Vigilin_rpt14"/>
    <property type="match status" value="1"/>
</dbReference>
<feature type="domain" description="K Homology" evidence="8">
    <location>
        <begin position="233"/>
        <end position="301"/>
    </location>
</feature>
<dbReference type="CDD" id="cd22415">
    <property type="entry name" value="KH-I_Vigilin_rpt12"/>
    <property type="match status" value="1"/>
</dbReference>
<feature type="domain" description="K Homology" evidence="8">
    <location>
        <begin position="1049"/>
        <end position="1118"/>
    </location>
</feature>
<dbReference type="CDD" id="cd22412">
    <property type="entry name" value="KH-I_Vigilin_rpt9"/>
    <property type="match status" value="1"/>
</dbReference>
<keyword evidence="2" id="KW-0963">Cytoplasm</keyword>
<dbReference type="InterPro" id="IPR004088">
    <property type="entry name" value="KH_dom_type_1"/>
</dbReference>
<name>A0A7R9BH52_9CRUS</name>
<feature type="domain" description="K Homology" evidence="8">
    <location>
        <begin position="375"/>
        <end position="440"/>
    </location>
</feature>
<feature type="domain" description="K Homology" evidence="8">
    <location>
        <begin position="515"/>
        <end position="584"/>
    </location>
</feature>
<feature type="domain" description="K Homology" evidence="8">
    <location>
        <begin position="306"/>
        <end position="374"/>
    </location>
</feature>
<keyword evidence="3" id="KW-0677">Repeat</keyword>
<evidence type="ECO:0000313" key="9">
    <source>
        <dbReference type="EMBL" id="CAD7273658.1"/>
    </source>
</evidence>
<feature type="domain" description="K Homology" evidence="8">
    <location>
        <begin position="1129"/>
        <end position="1198"/>
    </location>
</feature>
<feature type="domain" description="K Homology" evidence="8">
    <location>
        <begin position="881"/>
        <end position="970"/>
    </location>
</feature>
<dbReference type="CDD" id="cd22410">
    <property type="entry name" value="KH-I_Vigilin_rpt7"/>
    <property type="match status" value="1"/>
</dbReference>
<gene>
    <name evidence="9" type="ORF">NMOB1V02_LOCUS1532</name>
</gene>
<evidence type="ECO:0000256" key="7">
    <source>
        <dbReference type="SAM" id="MobiDB-lite"/>
    </source>
</evidence>
<comment type="subcellular location">
    <subcellularLocation>
        <location evidence="1">Cytoplasm</location>
    </subcellularLocation>
</comment>
<dbReference type="CDD" id="cd22411">
    <property type="entry name" value="KH-I_Vigilin_rpt8"/>
    <property type="match status" value="1"/>
</dbReference>
<organism evidence="9">
    <name type="scientific">Notodromas monacha</name>
    <dbReference type="NCBI Taxonomy" id="399045"/>
    <lineage>
        <taxon>Eukaryota</taxon>
        <taxon>Metazoa</taxon>
        <taxon>Ecdysozoa</taxon>
        <taxon>Arthropoda</taxon>
        <taxon>Crustacea</taxon>
        <taxon>Oligostraca</taxon>
        <taxon>Ostracoda</taxon>
        <taxon>Podocopa</taxon>
        <taxon>Podocopida</taxon>
        <taxon>Cypridocopina</taxon>
        <taxon>Cypridoidea</taxon>
        <taxon>Cyprididae</taxon>
        <taxon>Notodromas</taxon>
    </lineage>
</organism>
<dbReference type="EMBL" id="CAJPEX010000155">
    <property type="protein sequence ID" value="CAG0913810.1"/>
    <property type="molecule type" value="Genomic_DNA"/>
</dbReference>
<dbReference type="Pfam" id="PF00013">
    <property type="entry name" value="KH_1"/>
    <property type="match status" value="14"/>
</dbReference>
<dbReference type="GO" id="GO:0003729">
    <property type="term" value="F:mRNA binding"/>
    <property type="evidence" value="ECO:0007669"/>
    <property type="project" value="TreeGrafter"/>
</dbReference>
<feature type="domain" description="K Homology" evidence="8">
    <location>
        <begin position="661"/>
        <end position="730"/>
    </location>
</feature>
<dbReference type="CDD" id="cd22406">
    <property type="entry name" value="KH-I_Vigilin_rpt2"/>
    <property type="match status" value="1"/>
</dbReference>
<feature type="compositionally biased region" description="Gly residues" evidence="7">
    <location>
        <begin position="1267"/>
        <end position="1276"/>
    </location>
</feature>
<dbReference type="Proteomes" id="UP000678499">
    <property type="component" value="Unassembled WGS sequence"/>
</dbReference>
<dbReference type="CDD" id="cd22413">
    <property type="entry name" value="KH-I_Vigilin_rpt10"/>
    <property type="match status" value="1"/>
</dbReference>
<dbReference type="InterPro" id="IPR036612">
    <property type="entry name" value="KH_dom_type_1_sf"/>
</dbReference>
<evidence type="ECO:0000256" key="5">
    <source>
        <dbReference type="PROSITE-ProRule" id="PRU00117"/>
    </source>
</evidence>
<evidence type="ECO:0000256" key="6">
    <source>
        <dbReference type="SAM" id="Coils"/>
    </source>
</evidence>
<dbReference type="CDD" id="cd22414">
    <property type="entry name" value="KH-I_Vigilin_rpt11"/>
    <property type="match status" value="1"/>
</dbReference>
<dbReference type="PROSITE" id="PS50084">
    <property type="entry name" value="KH_TYPE_1"/>
    <property type="match status" value="14"/>
</dbReference>
<dbReference type="CDD" id="cd22418">
    <property type="entry name" value="KH-I_Vigilin_rpt15"/>
    <property type="match status" value="1"/>
</dbReference>